<sequence length="141" mass="15901">MKRLSYIITTCLVLLSTLSIAQIKNAKTETAKVNGNCGMCKRTIEKAGNMKNEAQVVWDADNQRASITYDAEKTTIDTVLKRIAQVGYDNEKYLAPDEAYANLHDCCQYERKLKQSKTDTKSDEHSQHKPNQGSSHQGKHH</sequence>
<evidence type="ECO:0000256" key="2">
    <source>
        <dbReference type="SAM" id="SignalP"/>
    </source>
</evidence>
<dbReference type="Proteomes" id="UP000292855">
    <property type="component" value="Unassembled WGS sequence"/>
</dbReference>
<dbReference type="SUPFAM" id="SSF55008">
    <property type="entry name" value="HMA, heavy metal-associated domain"/>
    <property type="match status" value="1"/>
</dbReference>
<protein>
    <submittedName>
        <fullName evidence="4">Heavy-metal-associated domain-containing protein</fullName>
    </submittedName>
</protein>
<feature type="signal peptide" evidence="2">
    <location>
        <begin position="1"/>
        <end position="21"/>
    </location>
</feature>
<feature type="compositionally biased region" description="Polar residues" evidence="1">
    <location>
        <begin position="129"/>
        <end position="141"/>
    </location>
</feature>
<feature type="compositionally biased region" description="Basic and acidic residues" evidence="1">
    <location>
        <begin position="114"/>
        <end position="127"/>
    </location>
</feature>
<dbReference type="OrthoDB" id="5513217at2"/>
<feature type="domain" description="HMA" evidence="3">
    <location>
        <begin position="26"/>
        <end position="91"/>
    </location>
</feature>
<name>A0A4Q6XHA2_9SPHI</name>
<evidence type="ECO:0000313" key="4">
    <source>
        <dbReference type="EMBL" id="RZF59320.1"/>
    </source>
</evidence>
<evidence type="ECO:0000313" key="5">
    <source>
        <dbReference type="Proteomes" id="UP000292855"/>
    </source>
</evidence>
<dbReference type="PROSITE" id="PS50846">
    <property type="entry name" value="HMA_2"/>
    <property type="match status" value="1"/>
</dbReference>
<accession>A0A4Q6XHA2</accession>
<feature type="chain" id="PRO_5020680224" evidence="2">
    <location>
        <begin position="22"/>
        <end position="141"/>
    </location>
</feature>
<dbReference type="AlphaFoldDB" id="A0A4Q6XHA2"/>
<evidence type="ECO:0000259" key="3">
    <source>
        <dbReference type="PROSITE" id="PS50846"/>
    </source>
</evidence>
<dbReference type="InterPro" id="IPR036163">
    <property type="entry name" value="HMA_dom_sf"/>
</dbReference>
<gene>
    <name evidence="4" type="ORF">EWE74_09050</name>
</gene>
<dbReference type="Gene3D" id="3.30.70.100">
    <property type="match status" value="1"/>
</dbReference>
<evidence type="ECO:0000256" key="1">
    <source>
        <dbReference type="SAM" id="MobiDB-lite"/>
    </source>
</evidence>
<keyword evidence="2" id="KW-0732">Signal</keyword>
<organism evidence="4 5">
    <name type="scientific">Sphingobacterium corticibacterium</name>
    <dbReference type="NCBI Taxonomy" id="2484746"/>
    <lineage>
        <taxon>Bacteria</taxon>
        <taxon>Pseudomonadati</taxon>
        <taxon>Bacteroidota</taxon>
        <taxon>Sphingobacteriia</taxon>
        <taxon>Sphingobacteriales</taxon>
        <taxon>Sphingobacteriaceae</taxon>
        <taxon>Sphingobacterium</taxon>
    </lineage>
</organism>
<comment type="caution">
    <text evidence="4">The sequence shown here is derived from an EMBL/GenBank/DDBJ whole genome shotgun (WGS) entry which is preliminary data.</text>
</comment>
<proteinExistence type="predicted"/>
<dbReference type="InterPro" id="IPR006121">
    <property type="entry name" value="HMA_dom"/>
</dbReference>
<dbReference type="RefSeq" id="WP_130141242.1">
    <property type="nucleotide sequence ID" value="NZ_SGIT01000002.1"/>
</dbReference>
<keyword evidence="5" id="KW-1185">Reference proteome</keyword>
<feature type="region of interest" description="Disordered" evidence="1">
    <location>
        <begin position="114"/>
        <end position="141"/>
    </location>
</feature>
<reference evidence="4 5" key="1">
    <citation type="submission" date="2019-02" db="EMBL/GenBank/DDBJ databases">
        <authorList>
            <person name="Li Y."/>
        </authorList>
    </citation>
    <scope>NUCLEOTIDE SEQUENCE [LARGE SCALE GENOMIC DNA]</scope>
    <source>
        <strain evidence="4 5">30C10-4-7</strain>
    </source>
</reference>
<dbReference type="EMBL" id="SGIT01000002">
    <property type="protein sequence ID" value="RZF59320.1"/>
    <property type="molecule type" value="Genomic_DNA"/>
</dbReference>
<dbReference type="GO" id="GO:0046872">
    <property type="term" value="F:metal ion binding"/>
    <property type="evidence" value="ECO:0007669"/>
    <property type="project" value="InterPro"/>
</dbReference>